<dbReference type="GO" id="GO:0140098">
    <property type="term" value="F:catalytic activity, acting on RNA"/>
    <property type="evidence" value="ECO:0007669"/>
    <property type="project" value="UniProtKB-ARBA"/>
</dbReference>
<organism evidence="6 7">
    <name type="scientific">candidate division LCP-89 bacterium B3_LCP</name>
    <dbReference type="NCBI Taxonomy" id="2012998"/>
    <lineage>
        <taxon>Bacteria</taxon>
        <taxon>Pseudomonadati</taxon>
        <taxon>Bacteria division LCP-89</taxon>
    </lineage>
</organism>
<evidence type="ECO:0000313" key="7">
    <source>
        <dbReference type="Proteomes" id="UP000319619"/>
    </source>
</evidence>
<dbReference type="InterPro" id="IPR020094">
    <property type="entry name" value="TruA/RsuA/RluB/E/F_N"/>
</dbReference>
<sequence>MVRSDDRSEQPDGEKIAKYLARCGVASRRKCEEYVKAGWVTVDSEIVLTPQTRIDSQISRVKVRGKFVSPPKILRYIIFNKPAGVLCTCNPGREKGEIILDLVKVPERVFPVGRLDKDTSGLLLLTNDGEFAQKLTHPSYQKEKEYLVETDEAIEEAHLVKLRSGVQLDDGTSKFKEIELRGSNEIKVILTEGKKRQIRRTLQTINLNVSKLHRVSVSGLILKNLKAGEWRDLTDDELKALKEELS</sequence>
<dbReference type="PANTHER" id="PTHR47683">
    <property type="entry name" value="PSEUDOURIDINE SYNTHASE FAMILY PROTEIN-RELATED"/>
    <property type="match status" value="1"/>
</dbReference>
<name>A0A532UXM8_UNCL8</name>
<dbReference type="Pfam" id="PF00849">
    <property type="entry name" value="PseudoU_synth_2"/>
    <property type="match status" value="1"/>
</dbReference>
<dbReference type="Gene3D" id="3.10.290.10">
    <property type="entry name" value="RNA-binding S4 domain"/>
    <property type="match status" value="1"/>
</dbReference>
<dbReference type="GO" id="GO:0003723">
    <property type="term" value="F:RNA binding"/>
    <property type="evidence" value="ECO:0007669"/>
    <property type="project" value="UniProtKB-KW"/>
</dbReference>
<dbReference type="SUPFAM" id="SSF55120">
    <property type="entry name" value="Pseudouridine synthase"/>
    <property type="match status" value="1"/>
</dbReference>
<evidence type="ECO:0000259" key="5">
    <source>
        <dbReference type="Pfam" id="PF00849"/>
    </source>
</evidence>
<comment type="caution">
    <text evidence="6">The sequence shown here is derived from an EMBL/GenBank/DDBJ whole genome shotgun (WGS) entry which is preliminary data.</text>
</comment>
<dbReference type="Gene3D" id="3.30.70.1560">
    <property type="entry name" value="Alpha-L RNA-binding motif"/>
    <property type="match status" value="1"/>
</dbReference>
<dbReference type="Proteomes" id="UP000319619">
    <property type="component" value="Unassembled WGS sequence"/>
</dbReference>
<proteinExistence type="inferred from homology"/>
<dbReference type="AlphaFoldDB" id="A0A532UXM8"/>
<dbReference type="PANTHER" id="PTHR47683:SF2">
    <property type="entry name" value="RNA-BINDING S4 DOMAIN-CONTAINING PROTEIN"/>
    <property type="match status" value="1"/>
</dbReference>
<dbReference type="PROSITE" id="PS01149">
    <property type="entry name" value="PSI_RSU"/>
    <property type="match status" value="1"/>
</dbReference>
<dbReference type="EMBL" id="NJBN01000007">
    <property type="protein sequence ID" value="TKJ39685.1"/>
    <property type="molecule type" value="Genomic_DNA"/>
</dbReference>
<accession>A0A532UXM8</accession>
<gene>
    <name evidence="6" type="ORF">CEE37_10415</name>
</gene>
<dbReference type="InterPro" id="IPR020103">
    <property type="entry name" value="PsdUridine_synth_cat_dom_sf"/>
</dbReference>
<evidence type="ECO:0000256" key="1">
    <source>
        <dbReference type="ARBA" id="ARBA00008348"/>
    </source>
</evidence>
<dbReference type="SUPFAM" id="SSF55174">
    <property type="entry name" value="Alpha-L RNA-binding motif"/>
    <property type="match status" value="1"/>
</dbReference>
<dbReference type="CDD" id="cd02870">
    <property type="entry name" value="PseudoU_synth_RsuA_like"/>
    <property type="match status" value="1"/>
</dbReference>
<dbReference type="CDD" id="cd00165">
    <property type="entry name" value="S4"/>
    <property type="match status" value="1"/>
</dbReference>
<evidence type="ECO:0000256" key="2">
    <source>
        <dbReference type="ARBA" id="ARBA00023235"/>
    </source>
</evidence>
<dbReference type="InterPro" id="IPR042092">
    <property type="entry name" value="PsdUridine_s_RsuA/RluB/E/F_cat"/>
</dbReference>
<dbReference type="InterPro" id="IPR000748">
    <property type="entry name" value="PsdUridine_synth_RsuA/RluB/E/F"/>
</dbReference>
<dbReference type="InterPro" id="IPR050343">
    <property type="entry name" value="RsuA_PseudoU_synthase"/>
</dbReference>
<dbReference type="InterPro" id="IPR006145">
    <property type="entry name" value="PsdUridine_synth_RsuA/RluA"/>
</dbReference>
<dbReference type="Gene3D" id="3.30.70.580">
    <property type="entry name" value="Pseudouridine synthase I, catalytic domain, N-terminal subdomain"/>
    <property type="match status" value="1"/>
</dbReference>
<dbReference type="GO" id="GO:0006364">
    <property type="term" value="P:rRNA processing"/>
    <property type="evidence" value="ECO:0007669"/>
    <property type="project" value="UniProtKB-ARBA"/>
</dbReference>
<evidence type="ECO:0000256" key="4">
    <source>
        <dbReference type="RuleBase" id="RU003887"/>
    </source>
</evidence>
<evidence type="ECO:0000313" key="6">
    <source>
        <dbReference type="EMBL" id="TKJ39685.1"/>
    </source>
</evidence>
<reference evidence="6 7" key="1">
    <citation type="submission" date="2017-06" db="EMBL/GenBank/DDBJ databases">
        <title>Novel microbial phyla capable of carbon fixation and sulfur reduction in deep-sea sediments.</title>
        <authorList>
            <person name="Huang J."/>
            <person name="Baker B."/>
            <person name="Wang Y."/>
        </authorList>
    </citation>
    <scope>NUCLEOTIDE SEQUENCE [LARGE SCALE GENOMIC DNA]</scope>
    <source>
        <strain evidence="6">B3_LCP</strain>
    </source>
</reference>
<comment type="similarity">
    <text evidence="1 4">Belongs to the pseudouridine synthase RsuA family.</text>
</comment>
<dbReference type="NCBIfam" id="TIGR00093">
    <property type="entry name" value="pseudouridine synthase"/>
    <property type="match status" value="1"/>
</dbReference>
<dbReference type="PROSITE" id="PS50889">
    <property type="entry name" value="S4"/>
    <property type="match status" value="1"/>
</dbReference>
<dbReference type="GO" id="GO:0001522">
    <property type="term" value="P:pseudouridine synthesis"/>
    <property type="evidence" value="ECO:0007669"/>
    <property type="project" value="InterPro"/>
</dbReference>
<keyword evidence="3" id="KW-0694">RNA-binding</keyword>
<evidence type="ECO:0000256" key="3">
    <source>
        <dbReference type="PROSITE-ProRule" id="PRU00182"/>
    </source>
</evidence>
<dbReference type="InterPro" id="IPR036986">
    <property type="entry name" value="S4_RNA-bd_sf"/>
</dbReference>
<protein>
    <recommendedName>
        <fullName evidence="4">Pseudouridine synthase</fullName>
        <ecNumber evidence="4">5.4.99.-</ecNumber>
    </recommendedName>
</protein>
<dbReference type="GO" id="GO:0009982">
    <property type="term" value="F:pseudouridine synthase activity"/>
    <property type="evidence" value="ECO:0007669"/>
    <property type="project" value="InterPro"/>
</dbReference>
<dbReference type="InterPro" id="IPR018496">
    <property type="entry name" value="PsdUridine_synth_RsuA/RluB_CS"/>
</dbReference>
<keyword evidence="2 4" id="KW-0413">Isomerase</keyword>
<feature type="domain" description="Pseudouridine synthase RsuA/RluA-like" evidence="5">
    <location>
        <begin position="76"/>
        <end position="203"/>
    </location>
</feature>
<dbReference type="EC" id="5.4.99.-" evidence="4"/>